<dbReference type="FunFam" id="3.40.50.300:FF:000076">
    <property type="entry name" value="Replicative DNA helicase"/>
    <property type="match status" value="1"/>
</dbReference>
<dbReference type="AlphaFoldDB" id="A0A5J4L5X8"/>
<dbReference type="GO" id="GO:0005524">
    <property type="term" value="F:ATP binding"/>
    <property type="evidence" value="ECO:0007669"/>
    <property type="project" value="UniProtKB-KW"/>
</dbReference>
<dbReference type="GO" id="GO:0005829">
    <property type="term" value="C:cytosol"/>
    <property type="evidence" value="ECO:0007669"/>
    <property type="project" value="TreeGrafter"/>
</dbReference>
<evidence type="ECO:0000256" key="9">
    <source>
        <dbReference type="ARBA" id="ARBA00023235"/>
    </source>
</evidence>
<dbReference type="Gene3D" id="1.10.860.10">
    <property type="entry name" value="DNAb Helicase, Chain A"/>
    <property type="match status" value="1"/>
</dbReference>
<dbReference type="InterPro" id="IPR027417">
    <property type="entry name" value="P-loop_NTPase"/>
</dbReference>
<proteinExistence type="inferred from homology"/>
<feature type="domain" description="SF4 helicase" evidence="12">
    <location>
        <begin position="179"/>
        <end position="446"/>
    </location>
</feature>
<name>A0A5J4L5X8_9ZZZZ</name>
<dbReference type="PROSITE" id="PS51199">
    <property type="entry name" value="SF4_HELICASE"/>
    <property type="match status" value="1"/>
</dbReference>
<dbReference type="InterPro" id="IPR016136">
    <property type="entry name" value="DNA_helicase_N/primase_C"/>
</dbReference>
<dbReference type="PANTHER" id="PTHR30153:SF2">
    <property type="entry name" value="REPLICATIVE DNA HELICASE"/>
    <property type="match status" value="1"/>
</dbReference>
<dbReference type="CDD" id="cd00984">
    <property type="entry name" value="DnaB_C"/>
    <property type="match status" value="1"/>
</dbReference>
<protein>
    <recommendedName>
        <fullName evidence="10">DNA 5'-3' helicase</fullName>
        <ecNumber evidence="10">5.6.2.3</ecNumber>
    </recommendedName>
</protein>
<dbReference type="Pfam" id="PF03796">
    <property type="entry name" value="DnaB_C"/>
    <property type="match status" value="1"/>
</dbReference>
<dbReference type="Gene3D" id="3.40.50.300">
    <property type="entry name" value="P-loop containing nucleotide triphosphate hydrolases"/>
    <property type="match status" value="1"/>
</dbReference>
<reference evidence="13" key="1">
    <citation type="submission" date="2019-10" db="EMBL/GenBank/DDBJ databases">
        <title>Metagenomic sequencing of thiosulfate-disproportionating enrichment culture.</title>
        <authorList>
            <person name="Umezawa K."/>
            <person name="Kojima H."/>
            <person name="Fukui M."/>
        </authorList>
    </citation>
    <scope>NUCLEOTIDE SEQUENCE</scope>
    <source>
        <strain evidence="13">45J</strain>
    </source>
</reference>
<comment type="similarity">
    <text evidence="1">Belongs to the helicase family. DnaB subfamily.</text>
</comment>
<dbReference type="NCBIfam" id="TIGR00665">
    <property type="entry name" value="DnaB"/>
    <property type="match status" value="1"/>
</dbReference>
<dbReference type="GO" id="GO:1990077">
    <property type="term" value="C:primosome complex"/>
    <property type="evidence" value="ECO:0007669"/>
    <property type="project" value="UniProtKB-KW"/>
</dbReference>
<sequence>MPGDIIEKLPPQNIEAEQAVLGAIIFDNEALPKALEILSSEDFYRETHRRLYNAMCELFEKNEPIDIVTLTDYLRRTDNLDTVGGISYLSYLANAVPTSANIRYHAKIVREKSLLRSLIQTATHITSRVYEDSLDADEMVDYAERLIFDIADKRTKTSFSNLKDVIKDTFKMIEHLYDKKEAITGIPSGFKDIDELTSGFQPGDLIIIGGRPGMGKTAFALNIAQHVAIDLKEPVAIFSLEMSKEQLAMRMLCAESMVSASSVRKGFISKQDWPKLTNAAGRLADAPIFIDDSSAITVLEVRAKARRLKMEHGGLSLVVVDYLQLMRSRGNFERREQEISEISRSLKALAKELKVPVIALSQLNRAVEQRGEKKPTLADLRESGAIEQDADVIIFIYRDEIYNKNNPSNKGKAEIIIAKQRNGPTGTVNLTYLADSTRFVDFAGMSYESEEEVY</sequence>
<dbReference type="GO" id="GO:0003677">
    <property type="term" value="F:DNA binding"/>
    <property type="evidence" value="ECO:0007669"/>
    <property type="project" value="UniProtKB-KW"/>
</dbReference>
<dbReference type="SUPFAM" id="SSF48024">
    <property type="entry name" value="N-terminal domain of DnaB helicase"/>
    <property type="match status" value="1"/>
</dbReference>
<dbReference type="GO" id="GO:0016787">
    <property type="term" value="F:hydrolase activity"/>
    <property type="evidence" value="ECO:0007669"/>
    <property type="project" value="UniProtKB-KW"/>
</dbReference>
<dbReference type="InterPro" id="IPR003593">
    <property type="entry name" value="AAA+_ATPase"/>
</dbReference>
<evidence type="ECO:0000256" key="2">
    <source>
        <dbReference type="ARBA" id="ARBA00022515"/>
    </source>
</evidence>
<keyword evidence="6 13" id="KW-0347">Helicase</keyword>
<evidence type="ECO:0000256" key="6">
    <source>
        <dbReference type="ARBA" id="ARBA00022806"/>
    </source>
</evidence>
<dbReference type="InterPro" id="IPR007692">
    <property type="entry name" value="DNA_helicase_DnaB"/>
</dbReference>
<keyword evidence="5" id="KW-0378">Hydrolase</keyword>
<evidence type="ECO:0000256" key="4">
    <source>
        <dbReference type="ARBA" id="ARBA00022741"/>
    </source>
</evidence>
<dbReference type="EMBL" id="BLAB01000001">
    <property type="protein sequence ID" value="GER94167.1"/>
    <property type="molecule type" value="Genomic_DNA"/>
</dbReference>
<dbReference type="PANTHER" id="PTHR30153">
    <property type="entry name" value="REPLICATIVE DNA HELICASE DNAB"/>
    <property type="match status" value="1"/>
</dbReference>
<dbReference type="SMART" id="SM00382">
    <property type="entry name" value="AAA"/>
    <property type="match status" value="1"/>
</dbReference>
<dbReference type="InterPro" id="IPR036185">
    <property type="entry name" value="DNA_heli_DnaB-like_N_sf"/>
</dbReference>
<dbReference type="InterPro" id="IPR007693">
    <property type="entry name" value="DNA_helicase_DnaB-like_N"/>
</dbReference>
<keyword evidence="9" id="KW-0413">Isomerase</keyword>
<evidence type="ECO:0000256" key="1">
    <source>
        <dbReference type="ARBA" id="ARBA00008428"/>
    </source>
</evidence>
<evidence type="ECO:0000256" key="8">
    <source>
        <dbReference type="ARBA" id="ARBA00023125"/>
    </source>
</evidence>
<evidence type="ECO:0000256" key="10">
    <source>
        <dbReference type="ARBA" id="ARBA00044969"/>
    </source>
</evidence>
<comment type="caution">
    <text evidence="13">The sequence shown here is derived from an EMBL/GenBank/DDBJ whole genome shotgun (WGS) entry which is preliminary data.</text>
</comment>
<evidence type="ECO:0000256" key="3">
    <source>
        <dbReference type="ARBA" id="ARBA00022705"/>
    </source>
</evidence>
<dbReference type="NCBIfam" id="NF004384">
    <property type="entry name" value="PRK05748.1"/>
    <property type="match status" value="1"/>
</dbReference>
<keyword evidence="2" id="KW-0639">Primosome</keyword>
<dbReference type="GO" id="GO:0006269">
    <property type="term" value="P:DNA replication, synthesis of primer"/>
    <property type="evidence" value="ECO:0007669"/>
    <property type="project" value="UniProtKB-KW"/>
</dbReference>
<dbReference type="Pfam" id="PF00772">
    <property type="entry name" value="DnaB"/>
    <property type="match status" value="1"/>
</dbReference>
<gene>
    <name evidence="13" type="ORF">A45J_1926</name>
</gene>
<organism evidence="13">
    <name type="scientific">hot springs metagenome</name>
    <dbReference type="NCBI Taxonomy" id="433727"/>
    <lineage>
        <taxon>unclassified sequences</taxon>
        <taxon>metagenomes</taxon>
        <taxon>ecological metagenomes</taxon>
    </lineage>
</organism>
<dbReference type="FunFam" id="1.10.860.10:FF:000001">
    <property type="entry name" value="Replicative DNA helicase"/>
    <property type="match status" value="1"/>
</dbReference>
<dbReference type="EC" id="5.6.2.3" evidence="10"/>
<evidence type="ECO:0000313" key="13">
    <source>
        <dbReference type="EMBL" id="GER94167.1"/>
    </source>
</evidence>
<accession>A0A5J4L5X8</accession>
<dbReference type="GO" id="GO:0043139">
    <property type="term" value="F:5'-3' DNA helicase activity"/>
    <property type="evidence" value="ECO:0007669"/>
    <property type="project" value="UniProtKB-EC"/>
</dbReference>
<keyword evidence="4" id="KW-0547">Nucleotide-binding</keyword>
<keyword evidence="7" id="KW-0067">ATP-binding</keyword>
<evidence type="ECO:0000256" key="7">
    <source>
        <dbReference type="ARBA" id="ARBA00022840"/>
    </source>
</evidence>
<keyword evidence="3" id="KW-0235">DNA replication</keyword>
<dbReference type="InterPro" id="IPR007694">
    <property type="entry name" value="DNA_helicase_DnaB-like_C"/>
</dbReference>
<comment type="catalytic activity">
    <reaction evidence="11">
        <text>ATP + H2O = ADP + phosphate + H(+)</text>
        <dbReference type="Rhea" id="RHEA:13065"/>
        <dbReference type="ChEBI" id="CHEBI:15377"/>
        <dbReference type="ChEBI" id="CHEBI:15378"/>
        <dbReference type="ChEBI" id="CHEBI:30616"/>
        <dbReference type="ChEBI" id="CHEBI:43474"/>
        <dbReference type="ChEBI" id="CHEBI:456216"/>
        <dbReference type="EC" id="5.6.2.3"/>
    </reaction>
</comment>
<keyword evidence="8" id="KW-0238">DNA-binding</keyword>
<evidence type="ECO:0000256" key="5">
    <source>
        <dbReference type="ARBA" id="ARBA00022801"/>
    </source>
</evidence>
<dbReference type="SUPFAM" id="SSF52540">
    <property type="entry name" value="P-loop containing nucleoside triphosphate hydrolases"/>
    <property type="match status" value="1"/>
</dbReference>
<evidence type="ECO:0000256" key="11">
    <source>
        <dbReference type="ARBA" id="ARBA00048954"/>
    </source>
</evidence>
<dbReference type="GO" id="GO:0042802">
    <property type="term" value="F:identical protein binding"/>
    <property type="evidence" value="ECO:0007669"/>
    <property type="project" value="UniProtKB-ARBA"/>
</dbReference>
<evidence type="ECO:0000259" key="12">
    <source>
        <dbReference type="PROSITE" id="PS51199"/>
    </source>
</evidence>